<dbReference type="Proteomes" id="UP001519343">
    <property type="component" value="Unassembled WGS sequence"/>
</dbReference>
<dbReference type="EMBL" id="JAGGKT010000002">
    <property type="protein sequence ID" value="MBP1931117.1"/>
    <property type="molecule type" value="Genomic_DNA"/>
</dbReference>
<protein>
    <submittedName>
        <fullName evidence="1">Tetrahydromethanopterin S-methyltransferase subunit C</fullName>
    </submittedName>
</protein>
<evidence type="ECO:0000313" key="2">
    <source>
        <dbReference type="Proteomes" id="UP001519343"/>
    </source>
</evidence>
<dbReference type="RefSeq" id="WP_209809209.1">
    <property type="nucleotide sequence ID" value="NZ_JAGGKT010000002.1"/>
</dbReference>
<dbReference type="CDD" id="cd08026">
    <property type="entry name" value="DUF326"/>
    <property type="match status" value="1"/>
</dbReference>
<reference evidence="1 2" key="1">
    <citation type="submission" date="2021-03" db="EMBL/GenBank/DDBJ databases">
        <title>Genomic Encyclopedia of Type Strains, Phase IV (KMG-IV): sequencing the most valuable type-strain genomes for metagenomic binning, comparative biology and taxonomic classification.</title>
        <authorList>
            <person name="Goeker M."/>
        </authorList>
    </citation>
    <scope>NUCLEOTIDE SEQUENCE [LARGE SCALE GENOMIC DNA]</scope>
    <source>
        <strain evidence="1 2">DSM 24738</strain>
    </source>
</reference>
<sequence>MPVLTNTKTPTEFANCIEACIRCAQACEECFNACLNETDVQARTSMLKMLNDCADICFQAVSMMARNSTFAKQHCELCAAICEACAVDCEKFKDAHCQECARFCRECAEACRKMAGLVAV</sequence>
<dbReference type="InterPro" id="IPR005560">
    <property type="entry name" value="Csp_YhjQ"/>
</dbReference>
<dbReference type="Gene3D" id="1.20.1270.360">
    <property type="match status" value="1"/>
</dbReference>
<gene>
    <name evidence="1" type="ORF">J2Z37_001114</name>
</gene>
<keyword evidence="2" id="KW-1185">Reference proteome</keyword>
<name>A0ABS4GM20_9BACL</name>
<dbReference type="Pfam" id="PF03860">
    <property type="entry name" value="Csp"/>
    <property type="match status" value="1"/>
</dbReference>
<accession>A0ABS4GM20</accession>
<dbReference type="InterPro" id="IPR044543">
    <property type="entry name" value="YHJQ-like"/>
</dbReference>
<organism evidence="1 2">
    <name type="scientific">Ammoniphilus resinae</name>
    <dbReference type="NCBI Taxonomy" id="861532"/>
    <lineage>
        <taxon>Bacteria</taxon>
        <taxon>Bacillati</taxon>
        <taxon>Bacillota</taxon>
        <taxon>Bacilli</taxon>
        <taxon>Bacillales</taxon>
        <taxon>Paenibacillaceae</taxon>
        <taxon>Aneurinibacillus group</taxon>
        <taxon>Ammoniphilus</taxon>
    </lineage>
</organism>
<comment type="caution">
    <text evidence="1">The sequence shown here is derived from an EMBL/GenBank/DDBJ whole genome shotgun (WGS) entry which is preliminary data.</text>
</comment>
<proteinExistence type="predicted"/>
<evidence type="ECO:0000313" key="1">
    <source>
        <dbReference type="EMBL" id="MBP1931117.1"/>
    </source>
</evidence>
<dbReference type="PANTHER" id="PTHR37310">
    <property type="entry name" value="CYTOPLASMIC PROTEIN-RELATED"/>
    <property type="match status" value="1"/>
</dbReference>
<dbReference type="PANTHER" id="PTHR37310:SF1">
    <property type="entry name" value="CYTOPLASMIC PROTEIN"/>
    <property type="match status" value="1"/>
</dbReference>